<accession>A0ABQ1J794</accession>
<proteinExistence type="predicted"/>
<evidence type="ECO:0000256" key="1">
    <source>
        <dbReference type="SAM" id="MobiDB-lite"/>
    </source>
</evidence>
<gene>
    <name evidence="2" type="ORF">GCM10011505_47920</name>
</gene>
<dbReference type="EMBL" id="BMDZ01000106">
    <property type="protein sequence ID" value="GGB61723.1"/>
    <property type="molecule type" value="Genomic_DNA"/>
</dbReference>
<feature type="compositionally biased region" description="Polar residues" evidence="1">
    <location>
        <begin position="1"/>
        <end position="16"/>
    </location>
</feature>
<comment type="caution">
    <text evidence="2">The sequence shown here is derived from an EMBL/GenBank/DDBJ whole genome shotgun (WGS) entry which is preliminary data.</text>
</comment>
<sequence length="137" mass="14477">MPGDSSGSQVAGSSPTGMLGSWAKPQPPSSGEIRASGLRIDVIARDLALNLGVFTPVFGVAAQEFDGEAGAFEAIQVIDRLRRAPILCGHGVSSRLDPLFGELQTIRKRRLCARPYDCIARDDNPYNGSAAAYCARG</sequence>
<reference evidence="3" key="1">
    <citation type="journal article" date="2019" name="Int. J. Syst. Evol. Microbiol.">
        <title>The Global Catalogue of Microorganisms (GCM) 10K type strain sequencing project: providing services to taxonomists for standard genome sequencing and annotation.</title>
        <authorList>
            <consortium name="The Broad Institute Genomics Platform"/>
            <consortium name="The Broad Institute Genome Sequencing Center for Infectious Disease"/>
            <person name="Wu L."/>
            <person name="Ma J."/>
        </authorList>
    </citation>
    <scope>NUCLEOTIDE SEQUENCE [LARGE SCALE GENOMIC DNA]</scope>
    <source>
        <strain evidence="3">CGMCC 1.10188</strain>
    </source>
</reference>
<dbReference type="Proteomes" id="UP000603352">
    <property type="component" value="Unassembled WGS sequence"/>
</dbReference>
<keyword evidence="3" id="KW-1185">Reference proteome</keyword>
<feature type="region of interest" description="Disordered" evidence="1">
    <location>
        <begin position="1"/>
        <end position="31"/>
    </location>
</feature>
<protein>
    <submittedName>
        <fullName evidence="2">Uncharacterized protein</fullName>
    </submittedName>
</protein>
<organism evidence="2 3">
    <name type="scientific">Tistrella bauzanensis</name>
    <dbReference type="NCBI Taxonomy" id="657419"/>
    <lineage>
        <taxon>Bacteria</taxon>
        <taxon>Pseudomonadati</taxon>
        <taxon>Pseudomonadota</taxon>
        <taxon>Alphaproteobacteria</taxon>
        <taxon>Geminicoccales</taxon>
        <taxon>Geminicoccaceae</taxon>
        <taxon>Tistrella</taxon>
    </lineage>
</organism>
<name>A0ABQ1J794_9PROT</name>
<evidence type="ECO:0000313" key="2">
    <source>
        <dbReference type="EMBL" id="GGB61723.1"/>
    </source>
</evidence>
<evidence type="ECO:0000313" key="3">
    <source>
        <dbReference type="Proteomes" id="UP000603352"/>
    </source>
</evidence>